<dbReference type="InterPro" id="IPR008613">
    <property type="entry name" value="Excalibur_Ca-bd_domain"/>
</dbReference>
<feature type="compositionally biased region" description="Polar residues" evidence="1">
    <location>
        <begin position="103"/>
        <end position="130"/>
    </location>
</feature>
<name>A0A3S4XPN5_MANHA</name>
<reference evidence="3" key="1">
    <citation type="submission" date="2018-12" db="EMBL/GenBank/DDBJ databases">
        <authorList>
            <consortium name="Pathogen Informatics"/>
        </authorList>
    </citation>
    <scope>NUCLEOTIDE SEQUENCE [LARGE SCALE GENOMIC DNA]</scope>
    <source>
        <strain evidence="3">NCTC10643</strain>
    </source>
</reference>
<proteinExistence type="predicted"/>
<evidence type="ECO:0000256" key="1">
    <source>
        <dbReference type="SAM" id="MobiDB-lite"/>
    </source>
</evidence>
<feature type="domain" description="Excalibur calcium-binding" evidence="2">
    <location>
        <begin position="137"/>
        <end position="172"/>
    </location>
</feature>
<dbReference type="Proteomes" id="UP000271188">
    <property type="component" value="Chromosome"/>
</dbReference>
<sequence>MARRRKIKGSGNIGGFMLILFVASGLSKCIGGDSKEPLKGSSTQTQSLVQSIDTPSKPAQNSSLINDQEKEKDVLISTKEIPLNSNNQKQNYSKKINHPESAKTLSTSQTKVKPKTNTKQLNSRNTQKPATSLQCGGKRYCSEMNNCAEAKFYLRQCGIKSLDRDRDGIPCESICG</sequence>
<evidence type="ECO:0000259" key="2">
    <source>
        <dbReference type="SMART" id="SM00894"/>
    </source>
</evidence>
<protein>
    <submittedName>
        <fullName evidence="3">Excalibur calcium-binding domain</fullName>
    </submittedName>
</protein>
<dbReference type="AlphaFoldDB" id="A0A3S4XPN5"/>
<dbReference type="SMART" id="SM00894">
    <property type="entry name" value="Excalibur"/>
    <property type="match status" value="1"/>
</dbReference>
<accession>A0A3S4XPN5</accession>
<evidence type="ECO:0000313" key="3">
    <source>
        <dbReference type="EMBL" id="VEI77788.1"/>
    </source>
</evidence>
<gene>
    <name evidence="3" type="ORF">NCTC10643_01676</name>
</gene>
<feature type="region of interest" description="Disordered" evidence="1">
    <location>
        <begin position="32"/>
        <end position="130"/>
    </location>
</feature>
<organism evidence="3 4">
    <name type="scientific">Mannheimia haemolytica</name>
    <name type="common">Pasteurella haemolytica</name>
    <dbReference type="NCBI Taxonomy" id="75985"/>
    <lineage>
        <taxon>Bacteria</taxon>
        <taxon>Pseudomonadati</taxon>
        <taxon>Pseudomonadota</taxon>
        <taxon>Gammaproteobacteria</taxon>
        <taxon>Pasteurellales</taxon>
        <taxon>Pasteurellaceae</taxon>
        <taxon>Mannheimia</taxon>
    </lineage>
</organism>
<dbReference type="Pfam" id="PF05901">
    <property type="entry name" value="Excalibur"/>
    <property type="match status" value="1"/>
</dbReference>
<feature type="compositionally biased region" description="Polar residues" evidence="1">
    <location>
        <begin position="40"/>
        <end position="66"/>
    </location>
</feature>
<feature type="compositionally biased region" description="Low complexity" evidence="1">
    <location>
        <begin position="84"/>
        <end position="94"/>
    </location>
</feature>
<dbReference type="EMBL" id="LR134495">
    <property type="protein sequence ID" value="VEI77788.1"/>
    <property type="molecule type" value="Genomic_DNA"/>
</dbReference>
<evidence type="ECO:0000313" key="4">
    <source>
        <dbReference type="Proteomes" id="UP000271188"/>
    </source>
</evidence>